<dbReference type="AlphaFoldDB" id="X0S510"/>
<feature type="compositionally biased region" description="Basic and acidic residues" evidence="1">
    <location>
        <begin position="99"/>
        <end position="108"/>
    </location>
</feature>
<evidence type="ECO:0000313" key="2">
    <source>
        <dbReference type="EMBL" id="GAF70331.1"/>
    </source>
</evidence>
<dbReference type="EMBL" id="BARS01005243">
    <property type="protein sequence ID" value="GAF70331.1"/>
    <property type="molecule type" value="Genomic_DNA"/>
</dbReference>
<protein>
    <submittedName>
        <fullName evidence="2">Uncharacterized protein</fullName>
    </submittedName>
</protein>
<feature type="compositionally biased region" description="Low complexity" evidence="1">
    <location>
        <begin position="76"/>
        <end position="88"/>
    </location>
</feature>
<name>X0S510_9ZZZZ</name>
<sequence>VNIANKEQREQFLTVTYQDKTQTMCNRLRALELLGKGQGDYIEAGQQQGLVINIGKPEPSTRPLASPVSDLGLEDGAGQPKGQIGQPAGPQPPQGGAEGEGREINKGG</sequence>
<feature type="region of interest" description="Disordered" evidence="1">
    <location>
        <begin position="53"/>
        <end position="108"/>
    </location>
</feature>
<feature type="non-terminal residue" evidence="2">
    <location>
        <position position="1"/>
    </location>
</feature>
<comment type="caution">
    <text evidence="2">The sequence shown here is derived from an EMBL/GenBank/DDBJ whole genome shotgun (WGS) entry which is preliminary data.</text>
</comment>
<accession>X0S510</accession>
<reference evidence="2" key="1">
    <citation type="journal article" date="2014" name="Front. Microbiol.">
        <title>High frequency of phylogenetically diverse reductive dehalogenase-homologous genes in deep subseafloor sedimentary metagenomes.</title>
        <authorList>
            <person name="Kawai M."/>
            <person name="Futagami T."/>
            <person name="Toyoda A."/>
            <person name="Takaki Y."/>
            <person name="Nishi S."/>
            <person name="Hori S."/>
            <person name="Arai W."/>
            <person name="Tsubouchi T."/>
            <person name="Morono Y."/>
            <person name="Uchiyama I."/>
            <person name="Ito T."/>
            <person name="Fujiyama A."/>
            <person name="Inagaki F."/>
            <person name="Takami H."/>
        </authorList>
    </citation>
    <scope>NUCLEOTIDE SEQUENCE</scope>
    <source>
        <strain evidence="2">Expedition CK06-06</strain>
    </source>
</reference>
<organism evidence="2">
    <name type="scientific">marine sediment metagenome</name>
    <dbReference type="NCBI Taxonomy" id="412755"/>
    <lineage>
        <taxon>unclassified sequences</taxon>
        <taxon>metagenomes</taxon>
        <taxon>ecological metagenomes</taxon>
    </lineage>
</organism>
<evidence type="ECO:0000256" key="1">
    <source>
        <dbReference type="SAM" id="MobiDB-lite"/>
    </source>
</evidence>
<proteinExistence type="predicted"/>
<gene>
    <name evidence="2" type="ORF">S01H1_10262</name>
</gene>